<gene>
    <name evidence="2" type="ORF">HSR6_2012</name>
</gene>
<proteinExistence type="predicted"/>
<dbReference type="AlphaFoldDB" id="A0A1J1AF67"/>
<keyword evidence="3" id="KW-1185">Reference proteome</keyword>
<dbReference type="KEGG" id="hhsr:HSR6_2012"/>
<sequence>MYSLFGIWEEFHSPLKQETAPYKFRALVYVIPLLLSIGALLANFIIDYNALRLIIPAISLFVGLLTNSVILLLRYSDTNNPSENLIDQTRNISIYLIVSGILIVALSIGGYFSSLVIDDFVLIAKIYSATIVFLLSHYLFSILLLPARLFVIIENSSKTSPDCD</sequence>
<evidence type="ECO:0000256" key="1">
    <source>
        <dbReference type="SAM" id="Phobius"/>
    </source>
</evidence>
<name>A0A1J1AF67_9EURY</name>
<dbReference type="Proteomes" id="UP000186165">
    <property type="component" value="Chromosome"/>
</dbReference>
<feature type="transmembrane region" description="Helical" evidence="1">
    <location>
        <begin position="52"/>
        <end position="73"/>
    </location>
</feature>
<evidence type="ECO:0000313" key="3">
    <source>
        <dbReference type="Proteomes" id="UP000186165"/>
    </source>
</evidence>
<reference evidence="3" key="1">
    <citation type="submission" date="2016-08" db="EMBL/GenBank/DDBJ databases">
        <title>Discovery of first anaerobic lithoheterotrophic haloarchae widely represented in hypersaline habitats.</title>
        <authorList>
            <person name="Sorokin D.Y."/>
            <person name="Kublanov I.V."/>
            <person name="Roman P."/>
            <person name="Sinninghe Damste J.S."/>
            <person name="Golyshin P.N."/>
            <person name="Rojo D."/>
            <person name="Ciordia S."/>
            <person name="Mena Md.C."/>
            <person name="Ferrer M."/>
            <person name="Smedile F."/>
            <person name="Messina E."/>
            <person name="La Cono V."/>
            <person name="Yakimov M.M."/>
        </authorList>
    </citation>
    <scope>NUCLEOTIDE SEQUENCE [LARGE SCALE GENOMIC DNA]</scope>
    <source>
        <strain evidence="3">HSR6</strain>
    </source>
</reference>
<keyword evidence="1" id="KW-0812">Transmembrane</keyword>
<dbReference type="EMBL" id="CP016804">
    <property type="protein sequence ID" value="APE96443.1"/>
    <property type="molecule type" value="Genomic_DNA"/>
</dbReference>
<accession>A0A1J1AF67</accession>
<organism evidence="2 3">
    <name type="scientific">Halodesulfurarchaeum formicicum</name>
    <dbReference type="NCBI Taxonomy" id="1873524"/>
    <lineage>
        <taxon>Archaea</taxon>
        <taxon>Methanobacteriati</taxon>
        <taxon>Methanobacteriota</taxon>
        <taxon>Stenosarchaea group</taxon>
        <taxon>Halobacteria</taxon>
        <taxon>Halobacteriales</taxon>
        <taxon>Halobacteriaceae</taxon>
        <taxon>Halodesulfurarchaeum</taxon>
    </lineage>
</organism>
<evidence type="ECO:0000313" key="2">
    <source>
        <dbReference type="EMBL" id="APE96443.1"/>
    </source>
</evidence>
<feature type="transmembrane region" description="Helical" evidence="1">
    <location>
        <begin position="94"/>
        <end position="114"/>
    </location>
</feature>
<keyword evidence="1" id="KW-0472">Membrane</keyword>
<feature type="transmembrane region" description="Helical" evidence="1">
    <location>
        <begin position="126"/>
        <end position="151"/>
    </location>
</feature>
<protein>
    <submittedName>
        <fullName evidence="2">Uncharacterized protein</fullName>
    </submittedName>
</protein>
<keyword evidence="1" id="KW-1133">Transmembrane helix</keyword>
<feature type="transmembrane region" description="Helical" evidence="1">
    <location>
        <begin position="26"/>
        <end position="46"/>
    </location>
</feature>